<feature type="transmembrane region" description="Helical" evidence="1">
    <location>
        <begin position="25"/>
        <end position="43"/>
    </location>
</feature>
<evidence type="ECO:0000256" key="1">
    <source>
        <dbReference type="SAM" id="Phobius"/>
    </source>
</evidence>
<keyword evidence="3" id="KW-1185">Reference proteome</keyword>
<proteinExistence type="predicted"/>
<evidence type="ECO:0000313" key="3">
    <source>
        <dbReference type="Proteomes" id="UP001469553"/>
    </source>
</evidence>
<dbReference type="EMBL" id="JAHRIP010014423">
    <property type="protein sequence ID" value="MEQ2285716.1"/>
    <property type="molecule type" value="Genomic_DNA"/>
</dbReference>
<keyword evidence="1" id="KW-0472">Membrane</keyword>
<comment type="caution">
    <text evidence="2">The sequence shown here is derived from an EMBL/GenBank/DDBJ whole genome shotgun (WGS) entry which is preliminary data.</text>
</comment>
<evidence type="ECO:0000313" key="2">
    <source>
        <dbReference type="EMBL" id="MEQ2285716.1"/>
    </source>
</evidence>
<organism evidence="2 3">
    <name type="scientific">Ameca splendens</name>
    <dbReference type="NCBI Taxonomy" id="208324"/>
    <lineage>
        <taxon>Eukaryota</taxon>
        <taxon>Metazoa</taxon>
        <taxon>Chordata</taxon>
        <taxon>Craniata</taxon>
        <taxon>Vertebrata</taxon>
        <taxon>Euteleostomi</taxon>
        <taxon>Actinopterygii</taxon>
        <taxon>Neopterygii</taxon>
        <taxon>Teleostei</taxon>
        <taxon>Neoteleostei</taxon>
        <taxon>Acanthomorphata</taxon>
        <taxon>Ovalentaria</taxon>
        <taxon>Atherinomorphae</taxon>
        <taxon>Cyprinodontiformes</taxon>
        <taxon>Goodeidae</taxon>
        <taxon>Ameca</taxon>
    </lineage>
</organism>
<accession>A0ABV0XW70</accession>
<keyword evidence="1" id="KW-0812">Transmembrane</keyword>
<gene>
    <name evidence="2" type="ORF">AMECASPLE_034819</name>
</gene>
<name>A0ABV0XW70_9TELE</name>
<protein>
    <submittedName>
        <fullName evidence="2">Uncharacterized protein</fullName>
    </submittedName>
</protein>
<keyword evidence="1" id="KW-1133">Transmembrane helix</keyword>
<sequence>MGPHHCGYSSTVQNNPPLPTALEPLMLLSLIYVGITTSLVDFFSDSSIAMNFSCFAMDCLSVSIWKFVRILPVILHPKHPHS</sequence>
<reference evidence="2 3" key="1">
    <citation type="submission" date="2021-06" db="EMBL/GenBank/DDBJ databases">
        <authorList>
            <person name="Palmer J.M."/>
        </authorList>
    </citation>
    <scope>NUCLEOTIDE SEQUENCE [LARGE SCALE GENOMIC DNA]</scope>
    <source>
        <strain evidence="2 3">AS_MEX2019</strain>
        <tissue evidence="2">Muscle</tissue>
    </source>
</reference>
<dbReference type="Proteomes" id="UP001469553">
    <property type="component" value="Unassembled WGS sequence"/>
</dbReference>